<dbReference type="Pfam" id="PF02378">
    <property type="entry name" value="PTS_EIIC"/>
    <property type="match status" value="1"/>
</dbReference>
<comment type="subcellular location">
    <subcellularLocation>
        <location evidence="1">Cell membrane</location>
        <topology evidence="1">Multi-pass membrane protein</topology>
    </subcellularLocation>
</comment>
<dbReference type="PANTHER" id="PTHR30175">
    <property type="entry name" value="PHOSPHOTRANSFERASE SYSTEM TRANSPORT PROTEIN"/>
    <property type="match status" value="1"/>
</dbReference>
<keyword evidence="9 12" id="KW-1133">Transmembrane helix</keyword>
<evidence type="ECO:0000256" key="6">
    <source>
        <dbReference type="ARBA" id="ARBA00022683"/>
    </source>
</evidence>
<dbReference type="CDD" id="cd00212">
    <property type="entry name" value="PTS_IIB_glc"/>
    <property type="match status" value="1"/>
</dbReference>
<dbReference type="GO" id="GO:0008982">
    <property type="term" value="F:protein-N(PI)-phosphohistidine-sugar phosphotransferase activity"/>
    <property type="evidence" value="ECO:0007669"/>
    <property type="project" value="InterPro"/>
</dbReference>
<evidence type="ECO:0000256" key="8">
    <source>
        <dbReference type="ARBA" id="ARBA00022777"/>
    </source>
</evidence>
<reference evidence="15 16" key="1">
    <citation type="submission" date="2016-10" db="EMBL/GenBank/DDBJ databases">
        <authorList>
            <person name="de Groot N.N."/>
        </authorList>
    </citation>
    <scope>NUCLEOTIDE SEQUENCE [LARGE SCALE GENOMIC DNA]</scope>
    <source>
        <strain evidence="15 16">CGMCC 1.7727</strain>
    </source>
</reference>
<feature type="domain" description="PTS EIIB type-1" evidence="13">
    <location>
        <begin position="8"/>
        <end position="90"/>
    </location>
</feature>
<dbReference type="FunFam" id="3.30.1360.60:FF:000001">
    <property type="entry name" value="PTS system glucose-specific IIBC component PtsG"/>
    <property type="match status" value="1"/>
</dbReference>
<feature type="transmembrane region" description="Helical" evidence="12">
    <location>
        <begin position="255"/>
        <end position="275"/>
    </location>
</feature>
<dbReference type="SUPFAM" id="SSF55604">
    <property type="entry name" value="Glucose permease domain IIB"/>
    <property type="match status" value="1"/>
</dbReference>
<dbReference type="Proteomes" id="UP000199687">
    <property type="component" value="Unassembled WGS sequence"/>
</dbReference>
<evidence type="ECO:0000256" key="11">
    <source>
        <dbReference type="PROSITE-ProRule" id="PRU00421"/>
    </source>
</evidence>
<dbReference type="STRING" id="531814.SAMN04487944_11347"/>
<dbReference type="InterPro" id="IPR001996">
    <property type="entry name" value="PTS_IIB_1"/>
</dbReference>
<evidence type="ECO:0000256" key="2">
    <source>
        <dbReference type="ARBA" id="ARBA00022448"/>
    </source>
</evidence>
<feature type="transmembrane region" description="Helical" evidence="12">
    <location>
        <begin position="156"/>
        <end position="178"/>
    </location>
</feature>
<keyword evidence="6" id="KW-0598">Phosphotransferase system</keyword>
<keyword evidence="2" id="KW-0813">Transport</keyword>
<evidence type="ECO:0000256" key="12">
    <source>
        <dbReference type="SAM" id="Phobius"/>
    </source>
</evidence>
<dbReference type="InterPro" id="IPR050558">
    <property type="entry name" value="PTS_Sugar-Specific_Components"/>
</dbReference>
<dbReference type="AlphaFoldDB" id="A0A1H9T953"/>
<dbReference type="PROSITE" id="PS51098">
    <property type="entry name" value="PTS_EIIB_TYPE_1"/>
    <property type="match status" value="1"/>
</dbReference>
<feature type="active site" description="Phosphocysteine intermediate; for EIIB activity" evidence="11">
    <location>
        <position position="30"/>
    </location>
</feature>
<dbReference type="PANTHER" id="PTHR30175:SF1">
    <property type="entry name" value="PTS SYSTEM ARBUTIN-, CELLOBIOSE-, AND SALICIN-SPECIFIC EIIBC COMPONENT-RELATED"/>
    <property type="match status" value="1"/>
</dbReference>
<dbReference type="InterPro" id="IPR013013">
    <property type="entry name" value="PTS_EIIC_1"/>
</dbReference>
<feature type="transmembrane region" description="Helical" evidence="12">
    <location>
        <begin position="393"/>
        <end position="410"/>
    </location>
</feature>
<name>A0A1H9T953_9BACI</name>
<evidence type="ECO:0000256" key="1">
    <source>
        <dbReference type="ARBA" id="ARBA00004651"/>
    </source>
</evidence>
<dbReference type="RefSeq" id="WP_089741717.1">
    <property type="nucleotide sequence ID" value="NZ_FOGL01000013.1"/>
</dbReference>
<dbReference type="GO" id="GO:0005886">
    <property type="term" value="C:plasma membrane"/>
    <property type="evidence" value="ECO:0007669"/>
    <property type="project" value="UniProtKB-SubCell"/>
</dbReference>
<dbReference type="PROSITE" id="PS01035">
    <property type="entry name" value="PTS_EIIB_TYPE_1_CYS"/>
    <property type="match status" value="1"/>
</dbReference>
<dbReference type="InterPro" id="IPR018113">
    <property type="entry name" value="PTrfase_EIIB_Cys"/>
</dbReference>
<feature type="domain" description="PTS EIIC type-1" evidence="14">
    <location>
        <begin position="114"/>
        <end position="472"/>
    </location>
</feature>
<dbReference type="InterPro" id="IPR003352">
    <property type="entry name" value="PTS_EIIC"/>
</dbReference>
<evidence type="ECO:0000256" key="9">
    <source>
        <dbReference type="ARBA" id="ARBA00022989"/>
    </source>
</evidence>
<dbReference type="GO" id="GO:0090589">
    <property type="term" value="F:protein-phosphocysteine-trehalose phosphotransferase system transporter activity"/>
    <property type="evidence" value="ECO:0007669"/>
    <property type="project" value="TreeGrafter"/>
</dbReference>
<keyword evidence="4" id="KW-0762">Sugar transport</keyword>
<keyword evidence="3" id="KW-1003">Cell membrane</keyword>
<feature type="transmembrane region" description="Helical" evidence="12">
    <location>
        <begin position="441"/>
        <end position="461"/>
    </location>
</feature>
<dbReference type="GO" id="GO:0009401">
    <property type="term" value="P:phosphoenolpyruvate-dependent sugar phosphotransferase system"/>
    <property type="evidence" value="ECO:0007669"/>
    <property type="project" value="UniProtKB-KW"/>
</dbReference>
<evidence type="ECO:0000313" key="15">
    <source>
        <dbReference type="EMBL" id="SER93691.1"/>
    </source>
</evidence>
<evidence type="ECO:0000256" key="7">
    <source>
        <dbReference type="ARBA" id="ARBA00022692"/>
    </source>
</evidence>
<gene>
    <name evidence="15" type="ORF">SAMN04487944_11347</name>
</gene>
<evidence type="ECO:0000259" key="13">
    <source>
        <dbReference type="PROSITE" id="PS51098"/>
    </source>
</evidence>
<dbReference type="InterPro" id="IPR036878">
    <property type="entry name" value="Glu_permease_IIB"/>
</dbReference>
<keyword evidence="16" id="KW-1185">Reference proteome</keyword>
<proteinExistence type="predicted"/>
<accession>A0A1H9T953</accession>
<evidence type="ECO:0000256" key="5">
    <source>
        <dbReference type="ARBA" id="ARBA00022679"/>
    </source>
</evidence>
<keyword evidence="7 12" id="KW-0812">Transmembrane</keyword>
<organism evidence="15 16">
    <name type="scientific">Gracilibacillus ureilyticus</name>
    <dbReference type="NCBI Taxonomy" id="531814"/>
    <lineage>
        <taxon>Bacteria</taxon>
        <taxon>Bacillati</taxon>
        <taxon>Bacillota</taxon>
        <taxon>Bacilli</taxon>
        <taxon>Bacillales</taxon>
        <taxon>Bacillaceae</taxon>
        <taxon>Gracilibacillus</taxon>
    </lineage>
</organism>
<protein>
    <submittedName>
        <fullName evidence="15">PTS system IIB component, Glc family (TC 4.A.1)/PTS system IIC component, Glc family (TC 4.A.1)</fullName>
    </submittedName>
</protein>
<keyword evidence="8" id="KW-0418">Kinase</keyword>
<evidence type="ECO:0000256" key="3">
    <source>
        <dbReference type="ARBA" id="ARBA00022475"/>
    </source>
</evidence>
<dbReference type="Pfam" id="PF00367">
    <property type="entry name" value="PTS_EIIB"/>
    <property type="match status" value="1"/>
</dbReference>
<dbReference type="EMBL" id="FOGL01000013">
    <property type="protein sequence ID" value="SER93691.1"/>
    <property type="molecule type" value="Genomic_DNA"/>
</dbReference>
<dbReference type="PROSITE" id="PS51103">
    <property type="entry name" value="PTS_EIIC_TYPE_1"/>
    <property type="match status" value="1"/>
</dbReference>
<evidence type="ECO:0000256" key="4">
    <source>
        <dbReference type="ARBA" id="ARBA00022597"/>
    </source>
</evidence>
<dbReference type="GO" id="GO:0015771">
    <property type="term" value="P:trehalose transport"/>
    <property type="evidence" value="ECO:0007669"/>
    <property type="project" value="TreeGrafter"/>
</dbReference>
<feature type="transmembrane region" description="Helical" evidence="12">
    <location>
        <begin position="112"/>
        <end position="136"/>
    </location>
</feature>
<feature type="transmembrane region" description="Helical" evidence="12">
    <location>
        <begin position="185"/>
        <end position="205"/>
    </location>
</feature>
<feature type="transmembrane region" description="Helical" evidence="12">
    <location>
        <begin position="334"/>
        <end position="355"/>
    </location>
</feature>
<dbReference type="Gene3D" id="3.30.1360.60">
    <property type="entry name" value="Glucose permease domain IIB"/>
    <property type="match status" value="1"/>
</dbReference>
<dbReference type="GO" id="GO:0016301">
    <property type="term" value="F:kinase activity"/>
    <property type="evidence" value="ECO:0007669"/>
    <property type="project" value="UniProtKB-KW"/>
</dbReference>
<feature type="transmembrane region" description="Helical" evidence="12">
    <location>
        <begin position="367"/>
        <end position="387"/>
    </location>
</feature>
<keyword evidence="5" id="KW-0808">Transferase</keyword>
<sequence>MEKKKKYHKLAEDVLNAVGGKDNVTNVTHCMTRLRFNLKDESIPNKEELEKISGVLGVTKAGGQFQVIIGQTVDKVFANLSDIGGFDHNSKTDDDQNQPKRKTTLKSIGSNILDGLAGCLTPLIPLLIGAAMFKLLVSLLGPTMLNLIEETSDLYILLNFVGDAGFYFLPIIVGYTAAKKFGATPVVAMFLGGIMLHPTLMGIAAEGSQFSVYGIPTNAVNYSSTILPMIMSVWVMSYIERFFKQYLPSTLKTVLAPSLTILVILPIALTVLGPLGSFLGIYIADVLLSFNGVAGFIGIAIVAALWQFLVMSGMHIVMISTVILVFSSGGNESFIMPAAGVASLAVSGMCLGVALRIKHKEQRGLSIGYLIAGFVGGVTEPGLYGVGIRYKRPLIGMMIGAFAGGLYAGITQVTAYTMVPVASILAVLSFAGGPIPNFVQGVISCAIAFIVATIATYFTGFKRNDPITKKQA</sequence>
<keyword evidence="10 12" id="KW-0472">Membrane</keyword>
<evidence type="ECO:0000259" key="14">
    <source>
        <dbReference type="PROSITE" id="PS51103"/>
    </source>
</evidence>
<evidence type="ECO:0000313" key="16">
    <source>
        <dbReference type="Proteomes" id="UP000199687"/>
    </source>
</evidence>
<dbReference type="OrthoDB" id="2957988at2"/>
<evidence type="ECO:0000256" key="10">
    <source>
        <dbReference type="ARBA" id="ARBA00023136"/>
    </source>
</evidence>
<feature type="transmembrane region" description="Helical" evidence="12">
    <location>
        <begin position="308"/>
        <end position="328"/>
    </location>
</feature>
<feature type="transmembrane region" description="Helical" evidence="12">
    <location>
        <begin position="225"/>
        <end position="243"/>
    </location>
</feature>